<evidence type="ECO:0000259" key="1">
    <source>
        <dbReference type="Pfam" id="PF13152"/>
    </source>
</evidence>
<evidence type="ECO:0000313" key="3">
    <source>
        <dbReference type="Proteomes" id="UP000265801"/>
    </source>
</evidence>
<keyword evidence="3" id="KW-1185">Reference proteome</keyword>
<organism evidence="2 3">
    <name type="scientific">Bacillus salacetis</name>
    <dbReference type="NCBI Taxonomy" id="2315464"/>
    <lineage>
        <taxon>Bacteria</taxon>
        <taxon>Bacillati</taxon>
        <taxon>Bacillota</taxon>
        <taxon>Bacilli</taxon>
        <taxon>Bacillales</taxon>
        <taxon>Bacillaceae</taxon>
        <taxon>Bacillus</taxon>
    </lineage>
</organism>
<dbReference type="Gene3D" id="1.10.1660.10">
    <property type="match status" value="1"/>
</dbReference>
<sequence length="182" mass="21069">MDNLSTKDIAKITDIAESTVRKYAQLLEANGYIFNRNISGYRVYNKQDAKVFSEFKNVSKAESSVEETARNIASKYITKPSTDKGDVLGDTQSHQGFDHDTVADLMKKVNVLTDMNEKQMKFNEELLRRLDQQQKYLDERLEARDQTLIESLRETQETKQLLLAAREEEKSQKGFFRKLFGK</sequence>
<dbReference type="Pfam" id="PF13152">
    <property type="entry name" value="DUF3967"/>
    <property type="match status" value="1"/>
</dbReference>
<comment type="caution">
    <text evidence="2">The sequence shown here is derived from an EMBL/GenBank/DDBJ whole genome shotgun (WGS) entry which is preliminary data.</text>
</comment>
<name>A0A3A1QLL6_9BACI</name>
<dbReference type="RefSeq" id="WP_119549691.1">
    <property type="nucleotide sequence ID" value="NZ_QXIR01000057.1"/>
</dbReference>
<dbReference type="InterPro" id="IPR025052">
    <property type="entry name" value="DUF3967"/>
</dbReference>
<dbReference type="AlphaFoldDB" id="A0A3A1QLL6"/>
<proteinExistence type="predicted"/>
<accession>A0A3A1QLL6</accession>
<feature type="domain" description="DUF3967" evidence="1">
    <location>
        <begin position="140"/>
        <end position="168"/>
    </location>
</feature>
<evidence type="ECO:0000313" key="2">
    <source>
        <dbReference type="EMBL" id="RIW27284.1"/>
    </source>
</evidence>
<protein>
    <submittedName>
        <fullName evidence="2">DUF3967 domain-containing protein</fullName>
    </submittedName>
</protein>
<gene>
    <name evidence="2" type="ORF">D3H55_23170</name>
</gene>
<dbReference type="OrthoDB" id="9429461at2"/>
<reference evidence="2 3" key="1">
    <citation type="submission" date="2018-09" db="EMBL/GenBank/DDBJ databases">
        <title>Bacillus saliacetes sp. nov., isolated from Thai shrimp paste (Ka-pi).</title>
        <authorList>
            <person name="Daroonpunt R."/>
            <person name="Tanasupawat S."/>
            <person name="Yiamsombut S."/>
        </authorList>
    </citation>
    <scope>NUCLEOTIDE SEQUENCE [LARGE SCALE GENOMIC DNA]</scope>
    <source>
        <strain evidence="2 3">SKP7-4</strain>
    </source>
</reference>
<dbReference type="Proteomes" id="UP000265801">
    <property type="component" value="Unassembled WGS sequence"/>
</dbReference>
<dbReference type="EMBL" id="QXIR01000057">
    <property type="protein sequence ID" value="RIW27284.1"/>
    <property type="molecule type" value="Genomic_DNA"/>
</dbReference>